<proteinExistence type="predicted"/>
<evidence type="ECO:0000256" key="1">
    <source>
        <dbReference type="ARBA" id="ARBA00001946"/>
    </source>
</evidence>
<keyword evidence="2" id="KW-0479">Metal-binding</keyword>
<dbReference type="InterPro" id="IPR040442">
    <property type="entry name" value="Pyrv_kinase-like_dom_sf"/>
</dbReference>
<dbReference type="PIRSF" id="PIRSF015582">
    <property type="entry name" value="Cit_lyase_B"/>
    <property type="match status" value="1"/>
</dbReference>
<dbReference type="PANTHER" id="PTHR32308">
    <property type="entry name" value="LYASE BETA SUBUNIT, PUTATIVE (AFU_ORTHOLOGUE AFUA_4G13030)-RELATED"/>
    <property type="match status" value="1"/>
</dbReference>
<accession>A0A3B0RMD1</accession>
<dbReference type="GO" id="GO:0003824">
    <property type="term" value="F:catalytic activity"/>
    <property type="evidence" value="ECO:0007669"/>
    <property type="project" value="InterPro"/>
</dbReference>
<evidence type="ECO:0000256" key="3">
    <source>
        <dbReference type="ARBA" id="ARBA00022842"/>
    </source>
</evidence>
<dbReference type="Gene3D" id="3.20.20.60">
    <property type="entry name" value="Phosphoenolpyruvate-binding domains"/>
    <property type="match status" value="1"/>
</dbReference>
<reference evidence="5" key="1">
    <citation type="submission" date="2018-06" db="EMBL/GenBank/DDBJ databases">
        <authorList>
            <person name="Zhirakovskaya E."/>
        </authorList>
    </citation>
    <scope>NUCLEOTIDE SEQUENCE</scope>
</reference>
<organism evidence="5">
    <name type="scientific">hydrothermal vent metagenome</name>
    <dbReference type="NCBI Taxonomy" id="652676"/>
    <lineage>
        <taxon>unclassified sequences</taxon>
        <taxon>metagenomes</taxon>
        <taxon>ecological metagenomes</taxon>
    </lineage>
</organism>
<dbReference type="GO" id="GO:0000287">
    <property type="term" value="F:magnesium ion binding"/>
    <property type="evidence" value="ECO:0007669"/>
    <property type="project" value="TreeGrafter"/>
</dbReference>
<dbReference type="InterPro" id="IPR011206">
    <property type="entry name" value="Citrate_lyase_beta/mcl1/mcl2"/>
</dbReference>
<evidence type="ECO:0000256" key="2">
    <source>
        <dbReference type="ARBA" id="ARBA00022723"/>
    </source>
</evidence>
<gene>
    <name evidence="5" type="ORF">MNBD_ALPHA07-2204</name>
</gene>
<dbReference type="InterPro" id="IPR015813">
    <property type="entry name" value="Pyrv/PenolPyrv_kinase-like_dom"/>
</dbReference>
<dbReference type="EMBL" id="UOEG01000123">
    <property type="protein sequence ID" value="VAV94704.1"/>
    <property type="molecule type" value="Genomic_DNA"/>
</dbReference>
<sequence length="289" mass="31323">MDFAAHPLRSVLYIPASNERALDKARGLPTDAIIFDLEDAVAPDAKTAARESLKNALQQGGYGKRAKIIRINALTTEWGLEDVRALRDAGADAILLSKVNTASDVDNLADLLGPNMPVWTMMETPMSVFNAREIAAHRRVQGLVAGTNDLTKDLCSRMRADRLPLMLALQNIIMAARAARIVAIDGVYNRFRDGDGLKAECEQGRDLGFDGKTLIHPAQIDITNTAFAPTSSEIDLARRQITAYEESSASGQGIAVVDGNIVENLHVIAARRILAKDQAVTEMTSEQTS</sequence>
<feature type="domain" description="HpcH/HpaI aldolase/citrate lyase" evidence="4">
    <location>
        <begin position="9"/>
        <end position="217"/>
    </location>
</feature>
<dbReference type="GO" id="GO:0006107">
    <property type="term" value="P:oxaloacetate metabolic process"/>
    <property type="evidence" value="ECO:0007669"/>
    <property type="project" value="TreeGrafter"/>
</dbReference>
<comment type="cofactor">
    <cofactor evidence="1">
        <name>Mg(2+)</name>
        <dbReference type="ChEBI" id="CHEBI:18420"/>
    </cofactor>
</comment>
<dbReference type="Pfam" id="PF03328">
    <property type="entry name" value="HpcH_HpaI"/>
    <property type="match status" value="1"/>
</dbReference>
<evidence type="ECO:0000259" key="4">
    <source>
        <dbReference type="Pfam" id="PF03328"/>
    </source>
</evidence>
<evidence type="ECO:0000313" key="5">
    <source>
        <dbReference type="EMBL" id="VAV94704.1"/>
    </source>
</evidence>
<dbReference type="InterPro" id="IPR005000">
    <property type="entry name" value="Aldolase/citrate-lyase_domain"/>
</dbReference>
<keyword evidence="3" id="KW-0460">Magnesium</keyword>
<dbReference type="AlphaFoldDB" id="A0A3B0RMD1"/>
<protein>
    <submittedName>
        <fullName evidence="5">(3S)-malyl-CoA thioesterase</fullName>
    </submittedName>
</protein>
<dbReference type="SUPFAM" id="SSF51621">
    <property type="entry name" value="Phosphoenolpyruvate/pyruvate domain"/>
    <property type="match status" value="1"/>
</dbReference>
<dbReference type="PANTHER" id="PTHR32308:SF10">
    <property type="entry name" value="CITRATE LYASE SUBUNIT BETA"/>
    <property type="match status" value="1"/>
</dbReference>
<name>A0A3B0RMD1_9ZZZZ</name>